<protein>
    <submittedName>
        <fullName evidence="2">Glycosyltransferase family 2 protein</fullName>
    </submittedName>
</protein>
<dbReference type="Proteomes" id="UP000301475">
    <property type="component" value="Chromosome"/>
</dbReference>
<proteinExistence type="predicted"/>
<name>A0A4P8XTN5_9FIRM</name>
<reference evidence="2 3" key="1">
    <citation type="submission" date="2019-04" db="EMBL/GenBank/DDBJ databases">
        <authorList>
            <person name="Embree M."/>
            <person name="Gaffney J.R."/>
        </authorList>
    </citation>
    <scope>NUCLEOTIDE SEQUENCE [LARGE SCALE GENOMIC DNA]</scope>
    <source>
        <strain evidence="2 3">JE7A12</strain>
    </source>
</reference>
<dbReference type="KEGG" id="ruj:E5Z56_01740"/>
<dbReference type="PANTHER" id="PTHR22916:SF3">
    <property type="entry name" value="UDP-GLCNAC:BETAGAL BETA-1,3-N-ACETYLGLUCOSAMINYLTRANSFERASE-LIKE PROTEIN 1"/>
    <property type="match status" value="1"/>
</dbReference>
<evidence type="ECO:0000313" key="3">
    <source>
        <dbReference type="Proteomes" id="UP000301475"/>
    </source>
</evidence>
<dbReference type="Gene3D" id="3.90.550.10">
    <property type="entry name" value="Spore Coat Polysaccharide Biosynthesis Protein SpsA, Chain A"/>
    <property type="match status" value="1"/>
</dbReference>
<dbReference type="PANTHER" id="PTHR22916">
    <property type="entry name" value="GLYCOSYLTRANSFERASE"/>
    <property type="match status" value="1"/>
</dbReference>
<sequence>MSTINIDKPLITVFTPLYNRIDTLKRTYESMCRQTSKNFVWMIIDDGSTDSPYNTIKEWIKKDNGFEIQYIHKENGGMHTAHNVAYENIETELNVCIDSDDYMPDDAIELIEKCWNENRNKGYAGIIALDYADSTKNVIGKNLPNKDSTTLMGYYNNGGFGDKKLIYRTDIIKQTPPYPVFDNEKYVALAYKYHLIDEKYEMKILNKCVCIVDYQMDGSSTNMYRQYINNPKGFAFWRKEQMKHSINIKQKFKACIHYVSSSLIAKNKNFIKESPEKFLTVLSLPFGWCLKCIVIKKSKNSYMKVEGIK</sequence>
<keyword evidence="2" id="KW-0808">Transferase</keyword>
<dbReference type="AlphaFoldDB" id="A0A4P8XTN5"/>
<evidence type="ECO:0000313" key="2">
    <source>
        <dbReference type="EMBL" id="QCT06167.1"/>
    </source>
</evidence>
<dbReference type="SUPFAM" id="SSF53448">
    <property type="entry name" value="Nucleotide-diphospho-sugar transferases"/>
    <property type="match status" value="1"/>
</dbReference>
<dbReference type="OrthoDB" id="9810303at2"/>
<dbReference type="EMBL" id="CP039381">
    <property type="protein sequence ID" value="QCT06167.1"/>
    <property type="molecule type" value="Genomic_DNA"/>
</dbReference>
<dbReference type="Pfam" id="PF00535">
    <property type="entry name" value="Glycos_transf_2"/>
    <property type="match status" value="1"/>
</dbReference>
<feature type="domain" description="Glycosyltransferase 2-like" evidence="1">
    <location>
        <begin position="12"/>
        <end position="172"/>
    </location>
</feature>
<dbReference type="CDD" id="cd00761">
    <property type="entry name" value="Glyco_tranf_GTA_type"/>
    <property type="match status" value="1"/>
</dbReference>
<organism evidence="2 3">
    <name type="scientific">Ruminococcus bovis</name>
    <dbReference type="NCBI Taxonomy" id="2564099"/>
    <lineage>
        <taxon>Bacteria</taxon>
        <taxon>Bacillati</taxon>
        <taxon>Bacillota</taxon>
        <taxon>Clostridia</taxon>
        <taxon>Eubacteriales</taxon>
        <taxon>Oscillospiraceae</taxon>
        <taxon>Ruminococcus</taxon>
    </lineage>
</organism>
<dbReference type="GO" id="GO:0016758">
    <property type="term" value="F:hexosyltransferase activity"/>
    <property type="evidence" value="ECO:0007669"/>
    <property type="project" value="UniProtKB-ARBA"/>
</dbReference>
<keyword evidence="3" id="KW-1185">Reference proteome</keyword>
<dbReference type="InterPro" id="IPR001173">
    <property type="entry name" value="Glyco_trans_2-like"/>
</dbReference>
<gene>
    <name evidence="2" type="ORF">E5Z56_01740</name>
</gene>
<evidence type="ECO:0000259" key="1">
    <source>
        <dbReference type="Pfam" id="PF00535"/>
    </source>
</evidence>
<accession>A0A4P8XTN5</accession>
<dbReference type="InterPro" id="IPR029044">
    <property type="entry name" value="Nucleotide-diphossugar_trans"/>
</dbReference>
<dbReference type="RefSeq" id="WP_138156259.1">
    <property type="nucleotide sequence ID" value="NZ_CP039381.1"/>
</dbReference>